<evidence type="ECO:0000313" key="3">
    <source>
        <dbReference type="Proteomes" id="UP001172159"/>
    </source>
</evidence>
<feature type="compositionally biased region" description="Basic residues" evidence="1">
    <location>
        <begin position="224"/>
        <end position="235"/>
    </location>
</feature>
<evidence type="ECO:0000256" key="1">
    <source>
        <dbReference type="SAM" id="MobiDB-lite"/>
    </source>
</evidence>
<organism evidence="2 3">
    <name type="scientific">Apiosordaria backusii</name>
    <dbReference type="NCBI Taxonomy" id="314023"/>
    <lineage>
        <taxon>Eukaryota</taxon>
        <taxon>Fungi</taxon>
        <taxon>Dikarya</taxon>
        <taxon>Ascomycota</taxon>
        <taxon>Pezizomycotina</taxon>
        <taxon>Sordariomycetes</taxon>
        <taxon>Sordariomycetidae</taxon>
        <taxon>Sordariales</taxon>
        <taxon>Lasiosphaeriaceae</taxon>
        <taxon>Apiosordaria</taxon>
    </lineage>
</organism>
<feature type="compositionally biased region" description="Acidic residues" evidence="1">
    <location>
        <begin position="294"/>
        <end position="303"/>
    </location>
</feature>
<accession>A0AA40E5Z1</accession>
<reference evidence="2" key="1">
    <citation type="submission" date="2023-06" db="EMBL/GenBank/DDBJ databases">
        <title>Genome-scale phylogeny and comparative genomics of the fungal order Sordariales.</title>
        <authorList>
            <consortium name="Lawrence Berkeley National Laboratory"/>
            <person name="Hensen N."/>
            <person name="Bonometti L."/>
            <person name="Westerberg I."/>
            <person name="Brannstrom I.O."/>
            <person name="Guillou S."/>
            <person name="Cros-Aarteil S."/>
            <person name="Calhoun S."/>
            <person name="Haridas S."/>
            <person name="Kuo A."/>
            <person name="Mondo S."/>
            <person name="Pangilinan J."/>
            <person name="Riley R."/>
            <person name="Labutti K."/>
            <person name="Andreopoulos B."/>
            <person name="Lipzen A."/>
            <person name="Chen C."/>
            <person name="Yanf M."/>
            <person name="Daum C."/>
            <person name="Ng V."/>
            <person name="Clum A."/>
            <person name="Steindorff A."/>
            <person name="Ohm R."/>
            <person name="Martin F."/>
            <person name="Silar P."/>
            <person name="Natvig D."/>
            <person name="Lalanne C."/>
            <person name="Gautier V."/>
            <person name="Ament-Velasquez S.L."/>
            <person name="Kruys A."/>
            <person name="Hutchinson M.I."/>
            <person name="Powell A.J."/>
            <person name="Barry K."/>
            <person name="Miller A.N."/>
            <person name="Grigoriev I.V."/>
            <person name="Debuchy R."/>
            <person name="Gladieux P."/>
            <person name="Thoren M.H."/>
            <person name="Johannesson H."/>
        </authorList>
    </citation>
    <scope>NUCLEOTIDE SEQUENCE</scope>
    <source>
        <strain evidence="2">CBS 540.89</strain>
    </source>
</reference>
<comment type="caution">
    <text evidence="2">The sequence shown here is derived from an EMBL/GenBank/DDBJ whole genome shotgun (WGS) entry which is preliminary data.</text>
</comment>
<sequence length="303" mass="34663">MSPSPSPSPLEPYLELPVLGTNHIISTVQYLNDYRWHDAFGMICAIGDVMHITSAKHPSLHLLPDINQLFTAIMHHHAYGVDHQVDHAINRLLHLTVQTCQDARETQPRMNPHGGIRWMTPAEIELRKQIQFYRTFCRYLENYSMSLKSDRSLETIRNILQKLSPTVNNLTGWVPVIPPRDIRQDMQGVGANNTPAKPPRRRSQRLRSHHSTPELEPCAPNSRQQRRPPRPRRAKVSPPQQQLPTPPIQADDPTCFSTYMTDDYIPSLLTPLTQFLAPSGSPRPHKVTDCREQQEEEPTQLSL</sequence>
<evidence type="ECO:0000313" key="2">
    <source>
        <dbReference type="EMBL" id="KAK0726262.1"/>
    </source>
</evidence>
<dbReference type="EMBL" id="JAUKTV010000010">
    <property type="protein sequence ID" value="KAK0726262.1"/>
    <property type="molecule type" value="Genomic_DNA"/>
</dbReference>
<proteinExistence type="predicted"/>
<protein>
    <submittedName>
        <fullName evidence="2">Uncharacterized protein</fullName>
    </submittedName>
</protein>
<dbReference type="Proteomes" id="UP001172159">
    <property type="component" value="Unassembled WGS sequence"/>
</dbReference>
<feature type="region of interest" description="Disordered" evidence="1">
    <location>
        <begin position="277"/>
        <end position="303"/>
    </location>
</feature>
<feature type="compositionally biased region" description="Basic residues" evidence="1">
    <location>
        <begin position="198"/>
        <end position="210"/>
    </location>
</feature>
<dbReference type="AlphaFoldDB" id="A0AA40E5Z1"/>
<gene>
    <name evidence="2" type="ORF">B0T21DRAFT_394799</name>
</gene>
<feature type="region of interest" description="Disordered" evidence="1">
    <location>
        <begin position="181"/>
        <end position="254"/>
    </location>
</feature>
<name>A0AA40E5Z1_9PEZI</name>
<keyword evidence="3" id="KW-1185">Reference proteome</keyword>